<organism evidence="4 5">
    <name type="scientific">Hymenobacter nivis</name>
    <dbReference type="NCBI Taxonomy" id="1850093"/>
    <lineage>
        <taxon>Bacteria</taxon>
        <taxon>Pseudomonadati</taxon>
        <taxon>Bacteroidota</taxon>
        <taxon>Cytophagia</taxon>
        <taxon>Cytophagales</taxon>
        <taxon>Hymenobacteraceae</taxon>
        <taxon>Hymenobacter</taxon>
    </lineage>
</organism>
<evidence type="ECO:0000259" key="3">
    <source>
        <dbReference type="Pfam" id="PF26566"/>
    </source>
</evidence>
<evidence type="ECO:0000313" key="4">
    <source>
        <dbReference type="EMBL" id="AWM34289.1"/>
    </source>
</evidence>
<keyword evidence="2" id="KW-1133">Transmembrane helix</keyword>
<feature type="transmembrane region" description="Helical" evidence="2">
    <location>
        <begin position="71"/>
        <end position="92"/>
    </location>
</feature>
<dbReference type="InterPro" id="IPR058916">
    <property type="entry name" value="PH_40"/>
</dbReference>
<keyword evidence="2" id="KW-0812">Transmembrane</keyword>
<dbReference type="Pfam" id="PF26566">
    <property type="entry name" value="PH_40"/>
    <property type="match status" value="1"/>
</dbReference>
<sequence>MWNLLLLVPFILILGAPYALHFNSQKMDKPVVVFQSRPWRNMLSLLLAGTLLWMGAAMGSVAVHLADELTLAGLSLLLAAVLLCWGGSGLWLHLTYWRHNRRASLTIDRTAQAATYTNAGTALHFALADVSGITSYDSRRSFRRRALWKGYSYQIWELRDGTWFVLTCLLYSFSGPESLSRPPTAPRCGTASAGGPATN</sequence>
<keyword evidence="5" id="KW-1185">Reference proteome</keyword>
<dbReference type="OrthoDB" id="885482at2"/>
<dbReference type="RefSeq" id="WP_109657330.1">
    <property type="nucleotide sequence ID" value="NZ_CP029145.1"/>
</dbReference>
<proteinExistence type="predicted"/>
<gene>
    <name evidence="4" type="ORF">DDQ68_16755</name>
</gene>
<keyword evidence="2" id="KW-0472">Membrane</keyword>
<evidence type="ECO:0000256" key="1">
    <source>
        <dbReference type="SAM" id="MobiDB-lite"/>
    </source>
</evidence>
<dbReference type="AlphaFoldDB" id="A0A2Z3GJD1"/>
<protein>
    <recommendedName>
        <fullName evidence="3">PH domain-containing protein</fullName>
    </recommendedName>
</protein>
<feature type="transmembrane region" description="Helical" evidence="2">
    <location>
        <begin position="43"/>
        <end position="65"/>
    </location>
</feature>
<name>A0A2Z3GJD1_9BACT</name>
<evidence type="ECO:0000313" key="5">
    <source>
        <dbReference type="Proteomes" id="UP000245999"/>
    </source>
</evidence>
<reference evidence="5" key="1">
    <citation type="submission" date="2018-04" db="EMBL/GenBank/DDBJ databases">
        <title>Complete genome of Antarctic heterotrophic bacterium Hymenobacter nivis.</title>
        <authorList>
            <person name="Terashima M."/>
        </authorList>
    </citation>
    <scope>NUCLEOTIDE SEQUENCE [LARGE SCALE GENOMIC DNA]</scope>
    <source>
        <strain evidence="5">NBRC 111535</strain>
    </source>
</reference>
<evidence type="ECO:0000256" key="2">
    <source>
        <dbReference type="SAM" id="Phobius"/>
    </source>
</evidence>
<feature type="region of interest" description="Disordered" evidence="1">
    <location>
        <begin position="176"/>
        <end position="199"/>
    </location>
</feature>
<feature type="domain" description="PH" evidence="3">
    <location>
        <begin position="34"/>
        <end position="172"/>
    </location>
</feature>
<accession>A0A2Z3GJD1</accession>
<dbReference type="Proteomes" id="UP000245999">
    <property type="component" value="Chromosome"/>
</dbReference>
<dbReference type="EMBL" id="CP029145">
    <property type="protein sequence ID" value="AWM34289.1"/>
    <property type="molecule type" value="Genomic_DNA"/>
</dbReference>
<dbReference type="KEGG" id="hnv:DDQ68_16755"/>
<feature type="transmembrane region" description="Helical" evidence="2">
    <location>
        <begin position="6"/>
        <end position="22"/>
    </location>
</feature>